<dbReference type="InterPro" id="IPR036514">
    <property type="entry name" value="SGNH_hydro_sf"/>
</dbReference>
<dbReference type="SUPFAM" id="SSF52266">
    <property type="entry name" value="SGNH hydrolase"/>
    <property type="match status" value="1"/>
</dbReference>
<sequence length="349" mass="38444">MSEAKGYYLFMSAFLRKGLFVIFGIITLTFAGVFVRQTFALEGFLSPIPDGQVLGAQIPFNDLNNETIKPWNNDNVTVYKPAPLAGKLVPTEIPKPSSVPTDNLTIQQFDNTTSSPDTRGTHDTLDTLTTINSPQPTTYNPQLTTKTYTIGVLGDSMIETMGQEMTFLKAAMHTYYPNATFKLLNFGFPARDAEYGLSQLPSLLSKNPDLIVVESFAYNPWSDSQSDLDKQWLTLAKIVSDIKSRPGTKIVMAATIAPNGNVFGDGALNWSSEAKWSKVNTIKKYLENAVRFAKGENLPLADAYHPSLGSDGNGITRYTNPGDHLHPSFPGHDLLSQKIAQAIWKNRLL</sequence>
<evidence type="ECO:0000313" key="1">
    <source>
        <dbReference type="EMBL" id="KKR32342.1"/>
    </source>
</evidence>
<dbReference type="CDD" id="cd00229">
    <property type="entry name" value="SGNH_hydrolase"/>
    <property type="match status" value="1"/>
</dbReference>
<gene>
    <name evidence="1" type="ORF">UT63_C0046G0007</name>
</gene>
<comment type="caution">
    <text evidence="1">The sequence shown here is derived from an EMBL/GenBank/DDBJ whole genome shotgun (WGS) entry which is preliminary data.</text>
</comment>
<reference evidence="1 2" key="1">
    <citation type="journal article" date="2015" name="Nature">
        <title>rRNA introns, odd ribosomes, and small enigmatic genomes across a large radiation of phyla.</title>
        <authorList>
            <person name="Brown C.T."/>
            <person name="Hug L.A."/>
            <person name="Thomas B.C."/>
            <person name="Sharon I."/>
            <person name="Castelle C.J."/>
            <person name="Singh A."/>
            <person name="Wilkins M.J."/>
            <person name="Williams K.H."/>
            <person name="Banfield J.F."/>
        </authorList>
    </citation>
    <scope>NUCLEOTIDE SEQUENCE [LARGE SCALE GENOMIC DNA]</scope>
</reference>
<proteinExistence type="predicted"/>
<accession>A0A0G0T3D7</accession>
<dbReference type="AlphaFoldDB" id="A0A0G0T3D7"/>
<dbReference type="Gene3D" id="3.40.50.1110">
    <property type="entry name" value="SGNH hydrolase"/>
    <property type="match status" value="1"/>
</dbReference>
<dbReference type="EMBL" id="LBXN01000046">
    <property type="protein sequence ID" value="KKR32342.1"/>
    <property type="molecule type" value="Genomic_DNA"/>
</dbReference>
<protein>
    <submittedName>
        <fullName evidence="1">Uncharacterized protein</fullName>
    </submittedName>
</protein>
<organism evidence="1 2">
    <name type="scientific">Candidatus Gottesmanbacteria bacterium GW2011_GWC2_39_8</name>
    <dbReference type="NCBI Taxonomy" id="1618450"/>
    <lineage>
        <taxon>Bacteria</taxon>
        <taxon>Candidatus Gottesmaniibacteriota</taxon>
    </lineage>
</organism>
<dbReference type="Proteomes" id="UP000034539">
    <property type="component" value="Unassembled WGS sequence"/>
</dbReference>
<name>A0A0G0T3D7_9BACT</name>
<evidence type="ECO:0000313" key="2">
    <source>
        <dbReference type="Proteomes" id="UP000034539"/>
    </source>
</evidence>